<dbReference type="PANTHER" id="PTHR34512:SF30">
    <property type="entry name" value="OUTER MEMBRANE PROTEIN ASSEMBLY FACTOR BAMB"/>
    <property type="match status" value="1"/>
</dbReference>
<evidence type="ECO:0000313" key="3">
    <source>
        <dbReference type="Proteomes" id="UP000535543"/>
    </source>
</evidence>
<dbReference type="Pfam" id="PF13360">
    <property type="entry name" value="PQQ_2"/>
    <property type="match status" value="1"/>
</dbReference>
<dbReference type="InterPro" id="IPR002372">
    <property type="entry name" value="PQQ_rpt_dom"/>
</dbReference>
<dbReference type="InterPro" id="IPR018391">
    <property type="entry name" value="PQQ_b-propeller_rpt"/>
</dbReference>
<reference evidence="2 3" key="2">
    <citation type="submission" date="2020-06" db="EMBL/GenBank/DDBJ databases">
        <title>Antribacter stalactiti gen. nov., sp. nov., a new member of the family Nacardiaceae isolated from a cave.</title>
        <authorList>
            <person name="Kim I.S."/>
        </authorList>
    </citation>
    <scope>NUCLEOTIDE SEQUENCE [LARGE SCALE GENOMIC DNA]</scope>
    <source>
        <strain evidence="2 3">YC2-7</strain>
    </source>
</reference>
<dbReference type="PROSITE" id="PS51257">
    <property type="entry name" value="PROKAR_LIPOPROTEIN"/>
    <property type="match status" value="1"/>
</dbReference>
<accession>A0A848K6R5</accession>
<dbReference type="InterPro" id="IPR015943">
    <property type="entry name" value="WD40/YVTN_repeat-like_dom_sf"/>
</dbReference>
<organism evidence="2 3">
    <name type="scientific">Antrihabitans stalactiti</name>
    <dbReference type="NCBI Taxonomy" id="2584121"/>
    <lineage>
        <taxon>Bacteria</taxon>
        <taxon>Bacillati</taxon>
        <taxon>Actinomycetota</taxon>
        <taxon>Actinomycetes</taxon>
        <taxon>Mycobacteriales</taxon>
        <taxon>Nocardiaceae</taxon>
        <taxon>Antrihabitans</taxon>
    </lineage>
</organism>
<keyword evidence="3" id="KW-1185">Reference proteome</keyword>
<dbReference type="SUPFAM" id="SSF50998">
    <property type="entry name" value="Quinoprotein alcohol dehydrogenase-like"/>
    <property type="match status" value="1"/>
</dbReference>
<reference evidence="2 3" key="1">
    <citation type="submission" date="2019-05" db="EMBL/GenBank/DDBJ databases">
        <authorList>
            <person name="Lee S.D."/>
        </authorList>
    </citation>
    <scope>NUCLEOTIDE SEQUENCE [LARGE SCALE GENOMIC DNA]</scope>
    <source>
        <strain evidence="2 3">YC2-7</strain>
    </source>
</reference>
<dbReference type="EMBL" id="VCQU01000001">
    <property type="protein sequence ID" value="NMN94453.1"/>
    <property type="molecule type" value="Genomic_DNA"/>
</dbReference>
<comment type="caution">
    <text evidence="2">The sequence shown here is derived from an EMBL/GenBank/DDBJ whole genome shotgun (WGS) entry which is preliminary data.</text>
</comment>
<dbReference type="InterPro" id="IPR011047">
    <property type="entry name" value="Quinoprotein_ADH-like_sf"/>
</dbReference>
<dbReference type="RefSeq" id="WP_169585104.1">
    <property type="nucleotide sequence ID" value="NZ_VCQU01000001.1"/>
</dbReference>
<name>A0A848K6R5_9NOCA</name>
<gene>
    <name evidence="2" type="ORF">FGL95_05295</name>
</gene>
<protein>
    <submittedName>
        <fullName evidence="2">Cell surface protein</fullName>
    </submittedName>
</protein>
<sequence length="444" mass="46215">MRGVSGRYGVARSATAVLAIIAAFVMTGCGASTSSSVGISDEGWPGIHADARNSDTSSVTGSRSIELKWSRPIGGPVAAYASIASTGQLFVTTKTENGCNLFSYEMDSGRMRFCNRLNPGVVASTPIVDAAVNTYVGDSGGMSSFNDHGQPRWRTQVFGTPISAQFTHDGNVLSVSQLGQVNVMERQTGKRVTSPFELLGHPDYLANPNLVPPPDDQGLQECFAGTAGCPVANTPALDVDSGRFFVTLWRPGAPNASLIALKYSGGDDPKVTYEWNADILEGGSATSPNLSADGSTVYVSDNVNKLLAVDAATGAVKWTYDLGFTPLGSASVSADGLIIPAGGRDGHLLAVRDKGDHAEKVWERTELVQLGVPAQTAGSTGYTVVSKGRGENADLTMLTFDTETGATVDEDPLPGAKGITVGTSIGPKGEVLTPTLIGELFVFA</sequence>
<dbReference type="PANTHER" id="PTHR34512">
    <property type="entry name" value="CELL SURFACE PROTEIN"/>
    <property type="match status" value="1"/>
</dbReference>
<dbReference type="Gene3D" id="2.130.10.10">
    <property type="entry name" value="YVTN repeat-like/Quinoprotein amine dehydrogenase"/>
    <property type="match status" value="2"/>
</dbReference>
<evidence type="ECO:0000259" key="1">
    <source>
        <dbReference type="Pfam" id="PF13360"/>
    </source>
</evidence>
<dbReference type="Proteomes" id="UP000535543">
    <property type="component" value="Unassembled WGS sequence"/>
</dbReference>
<feature type="domain" description="Pyrrolo-quinoline quinone repeat" evidence="1">
    <location>
        <begin position="275"/>
        <end position="419"/>
    </location>
</feature>
<evidence type="ECO:0000313" key="2">
    <source>
        <dbReference type="EMBL" id="NMN94453.1"/>
    </source>
</evidence>
<dbReference type="AlphaFoldDB" id="A0A848K6R5"/>
<dbReference type="SMART" id="SM00564">
    <property type="entry name" value="PQQ"/>
    <property type="match status" value="1"/>
</dbReference>
<proteinExistence type="predicted"/>